<comment type="caution">
    <text evidence="2">The sequence shown here is derived from an EMBL/GenBank/DDBJ whole genome shotgun (WGS) entry which is preliminary data.</text>
</comment>
<dbReference type="NCBIfam" id="TIGR00004">
    <property type="entry name" value="Rid family detoxifying hydrolase"/>
    <property type="match status" value="1"/>
</dbReference>
<sequence length="127" mass="13061">MKKVIATTKAPAALGPYSQAVLVDSTLYGSGQVGIDPASGKLVGAGIEAQTKQVLANISQVLAAADMTFADIVKTTIFLDDVTTFAQVNDLYAAAFTDAATLPARSTVEVAKLPAGALIEIEYIASK</sequence>
<dbReference type="InterPro" id="IPR035959">
    <property type="entry name" value="RutC-like_sf"/>
</dbReference>
<dbReference type="CDD" id="cd00448">
    <property type="entry name" value="YjgF_YER057c_UK114_family"/>
    <property type="match status" value="1"/>
</dbReference>
<evidence type="ECO:0000313" key="3">
    <source>
        <dbReference type="Proteomes" id="UP000051181"/>
    </source>
</evidence>
<organism evidence="2 3">
    <name type="scientific">Loigolactobacillus coryniformis subsp. coryniformis KCTC 3167 = DSM 20001</name>
    <dbReference type="NCBI Taxonomy" id="913848"/>
    <lineage>
        <taxon>Bacteria</taxon>
        <taxon>Bacillati</taxon>
        <taxon>Bacillota</taxon>
        <taxon>Bacilli</taxon>
        <taxon>Lactobacillales</taxon>
        <taxon>Lactobacillaceae</taxon>
        <taxon>Loigolactobacillus</taxon>
    </lineage>
</organism>
<dbReference type="Proteomes" id="UP000051181">
    <property type="component" value="Unassembled WGS sequence"/>
</dbReference>
<dbReference type="PATRIC" id="fig|913848.6.peg.859"/>
<reference evidence="2 3" key="1">
    <citation type="journal article" date="2015" name="Genome Announc.">
        <title>Expanding the biotechnology potential of lactobacilli through comparative genomics of 213 strains and associated genera.</title>
        <authorList>
            <person name="Sun Z."/>
            <person name="Harris H.M."/>
            <person name="McCann A."/>
            <person name="Guo C."/>
            <person name="Argimon S."/>
            <person name="Zhang W."/>
            <person name="Yang X."/>
            <person name="Jeffery I.B."/>
            <person name="Cooney J.C."/>
            <person name="Kagawa T.F."/>
            <person name="Liu W."/>
            <person name="Song Y."/>
            <person name="Salvetti E."/>
            <person name="Wrobel A."/>
            <person name="Rasinkangas P."/>
            <person name="Parkhill J."/>
            <person name="Rea M.C."/>
            <person name="O'Sullivan O."/>
            <person name="Ritari J."/>
            <person name="Douillard F.P."/>
            <person name="Paul Ross R."/>
            <person name="Yang R."/>
            <person name="Briner A.E."/>
            <person name="Felis G.E."/>
            <person name="de Vos W.M."/>
            <person name="Barrangou R."/>
            <person name="Klaenhammer T.R."/>
            <person name="Caufield P.W."/>
            <person name="Cui Y."/>
            <person name="Zhang H."/>
            <person name="O'Toole P.W."/>
        </authorList>
    </citation>
    <scope>NUCLEOTIDE SEQUENCE [LARGE SCALE GENOMIC DNA]</scope>
    <source>
        <strain evidence="2 3">DSM 20001</strain>
    </source>
</reference>
<dbReference type="GO" id="GO:0005829">
    <property type="term" value="C:cytosol"/>
    <property type="evidence" value="ECO:0007669"/>
    <property type="project" value="TreeGrafter"/>
</dbReference>
<dbReference type="eggNOG" id="COG0251">
    <property type="taxonomic scope" value="Bacteria"/>
</dbReference>
<proteinExistence type="inferred from homology"/>
<name>A0A0R1F8N5_9LACO</name>
<dbReference type="InterPro" id="IPR006175">
    <property type="entry name" value="YjgF/YER057c/UK114"/>
</dbReference>
<gene>
    <name evidence="2" type="ORF">FD22_GL000829</name>
</gene>
<dbReference type="EMBL" id="AZCN01000020">
    <property type="protein sequence ID" value="KRK18088.1"/>
    <property type="molecule type" value="Genomic_DNA"/>
</dbReference>
<dbReference type="PROSITE" id="PS01094">
    <property type="entry name" value="UPF0076"/>
    <property type="match status" value="1"/>
</dbReference>
<dbReference type="PANTHER" id="PTHR11803">
    <property type="entry name" value="2-IMINOBUTANOATE/2-IMINOPROPANOATE DEAMINASE RIDA"/>
    <property type="match status" value="1"/>
</dbReference>
<dbReference type="InterPro" id="IPR019897">
    <property type="entry name" value="RidA_CS"/>
</dbReference>
<dbReference type="GO" id="GO:0019239">
    <property type="term" value="F:deaminase activity"/>
    <property type="evidence" value="ECO:0007669"/>
    <property type="project" value="TreeGrafter"/>
</dbReference>
<dbReference type="PANTHER" id="PTHR11803:SF39">
    <property type="entry name" value="2-IMINOBUTANOATE_2-IMINOPROPANOATE DEAMINASE"/>
    <property type="match status" value="1"/>
</dbReference>
<dbReference type="AlphaFoldDB" id="A0A0R1F8N5"/>
<dbReference type="SUPFAM" id="SSF55298">
    <property type="entry name" value="YjgF-like"/>
    <property type="match status" value="1"/>
</dbReference>
<evidence type="ECO:0000313" key="2">
    <source>
        <dbReference type="EMBL" id="KRK18088.1"/>
    </source>
</evidence>
<accession>A0A0R1F8N5</accession>
<dbReference type="FunFam" id="3.30.1330.40:FF:000001">
    <property type="entry name" value="L-PSP family endoribonuclease"/>
    <property type="match status" value="1"/>
</dbReference>
<dbReference type="InterPro" id="IPR006056">
    <property type="entry name" value="RidA"/>
</dbReference>
<comment type="similarity">
    <text evidence="1">Belongs to the RutC family.</text>
</comment>
<dbReference type="Pfam" id="PF01042">
    <property type="entry name" value="Ribonuc_L-PSP"/>
    <property type="match status" value="1"/>
</dbReference>
<dbReference type="RefSeq" id="WP_010010314.1">
    <property type="nucleotide sequence ID" value="NZ_AZCN01000020.1"/>
</dbReference>
<dbReference type="GeneID" id="65918288"/>
<evidence type="ECO:0000256" key="1">
    <source>
        <dbReference type="ARBA" id="ARBA00010552"/>
    </source>
</evidence>
<dbReference type="Gene3D" id="3.30.1330.40">
    <property type="entry name" value="RutC-like"/>
    <property type="match status" value="1"/>
</dbReference>
<protein>
    <submittedName>
        <fullName evidence="2">Endoribonuclease L-PSP</fullName>
    </submittedName>
</protein>